<dbReference type="Pfam" id="PF00578">
    <property type="entry name" value="AhpC-TSA"/>
    <property type="match status" value="1"/>
</dbReference>
<dbReference type="PANTHER" id="PTHR42852">
    <property type="entry name" value="THIOL:DISULFIDE INTERCHANGE PROTEIN DSBE"/>
    <property type="match status" value="1"/>
</dbReference>
<dbReference type="PROSITE" id="PS00194">
    <property type="entry name" value="THIOREDOXIN_1"/>
    <property type="match status" value="1"/>
</dbReference>
<dbReference type="PANTHER" id="PTHR42852:SF13">
    <property type="entry name" value="PROTEIN DIPZ"/>
    <property type="match status" value="1"/>
</dbReference>
<dbReference type="InterPro" id="IPR000866">
    <property type="entry name" value="AhpC/TSA"/>
</dbReference>
<dbReference type="SUPFAM" id="SSF52833">
    <property type="entry name" value="Thioredoxin-like"/>
    <property type="match status" value="1"/>
</dbReference>
<gene>
    <name evidence="2" type="ORF">MNBD_GAMMA25-339</name>
</gene>
<dbReference type="GO" id="GO:0016209">
    <property type="term" value="F:antioxidant activity"/>
    <property type="evidence" value="ECO:0007669"/>
    <property type="project" value="InterPro"/>
</dbReference>
<dbReference type="PROSITE" id="PS51352">
    <property type="entry name" value="THIOREDOXIN_2"/>
    <property type="match status" value="1"/>
</dbReference>
<dbReference type="Gene3D" id="3.40.30.10">
    <property type="entry name" value="Glutaredoxin"/>
    <property type="match status" value="1"/>
</dbReference>
<evidence type="ECO:0000259" key="1">
    <source>
        <dbReference type="PROSITE" id="PS51352"/>
    </source>
</evidence>
<dbReference type="InterPro" id="IPR036249">
    <property type="entry name" value="Thioredoxin-like_sf"/>
</dbReference>
<organism evidence="2">
    <name type="scientific">hydrothermal vent metagenome</name>
    <dbReference type="NCBI Taxonomy" id="652676"/>
    <lineage>
        <taxon>unclassified sequences</taxon>
        <taxon>metagenomes</taxon>
        <taxon>ecological metagenomes</taxon>
    </lineage>
</organism>
<evidence type="ECO:0000313" key="2">
    <source>
        <dbReference type="EMBL" id="VAX06181.1"/>
    </source>
</evidence>
<reference evidence="2" key="1">
    <citation type="submission" date="2018-06" db="EMBL/GenBank/DDBJ databases">
        <authorList>
            <person name="Zhirakovskaya E."/>
        </authorList>
    </citation>
    <scope>NUCLEOTIDE SEQUENCE</scope>
</reference>
<dbReference type="InterPro" id="IPR050553">
    <property type="entry name" value="Thioredoxin_ResA/DsbE_sf"/>
</dbReference>
<protein>
    <recommendedName>
        <fullName evidence="1">Thioredoxin domain-containing protein</fullName>
    </recommendedName>
</protein>
<proteinExistence type="predicted"/>
<dbReference type="GO" id="GO:0016491">
    <property type="term" value="F:oxidoreductase activity"/>
    <property type="evidence" value="ECO:0007669"/>
    <property type="project" value="InterPro"/>
</dbReference>
<feature type="domain" description="Thioredoxin" evidence="1">
    <location>
        <begin position="34"/>
        <end position="173"/>
    </location>
</feature>
<sequence length="173" mass="19680">MNAAVKLLIIKFGLFIFISQFALTLHAEQSLTPLADKKQAPELVLLDMDGVKHDLRAYRGKPVIINFWATWCPPCRRELPSMNRAWKKIKDEGIVMLAVDVGEDEDTIFTFMADYPIDFTVLLDSRGEVSANWPVVGLPTTFVLDKEGRLVYRAIGGREWDEDSLLDKVRLLK</sequence>
<dbReference type="EMBL" id="UOFY01000006">
    <property type="protein sequence ID" value="VAX06181.1"/>
    <property type="molecule type" value="Genomic_DNA"/>
</dbReference>
<name>A0A3B1AWQ0_9ZZZZ</name>
<dbReference type="AlphaFoldDB" id="A0A3B1AWQ0"/>
<accession>A0A3B1AWQ0</accession>
<dbReference type="CDD" id="cd02966">
    <property type="entry name" value="TlpA_like_family"/>
    <property type="match status" value="1"/>
</dbReference>
<dbReference type="InterPro" id="IPR013766">
    <property type="entry name" value="Thioredoxin_domain"/>
</dbReference>
<dbReference type="InterPro" id="IPR017937">
    <property type="entry name" value="Thioredoxin_CS"/>
</dbReference>